<dbReference type="GO" id="GO:0006511">
    <property type="term" value="P:ubiquitin-dependent protein catabolic process"/>
    <property type="evidence" value="ECO:0007669"/>
    <property type="project" value="TreeGrafter"/>
</dbReference>
<dbReference type="GO" id="GO:0002040">
    <property type="term" value="P:sprouting angiogenesis"/>
    <property type="evidence" value="ECO:0007669"/>
    <property type="project" value="TreeGrafter"/>
</dbReference>
<dbReference type="GO" id="GO:0005730">
    <property type="term" value="C:nucleolus"/>
    <property type="evidence" value="ECO:0007669"/>
    <property type="project" value="TreeGrafter"/>
</dbReference>
<reference evidence="1" key="2">
    <citation type="submission" date="2025-09" db="UniProtKB">
        <authorList>
            <consortium name="Ensembl"/>
        </authorList>
    </citation>
    <scope>IDENTIFICATION</scope>
</reference>
<evidence type="ECO:0000313" key="1">
    <source>
        <dbReference type="Ensembl" id="ENSOKIP00005107244.1"/>
    </source>
</evidence>
<accession>A0A8C7KWI0</accession>
<evidence type="ECO:0000313" key="2">
    <source>
        <dbReference type="Proteomes" id="UP000694557"/>
    </source>
</evidence>
<organism evidence="1 2">
    <name type="scientific">Oncorhynchus kisutch</name>
    <name type="common">Coho salmon</name>
    <name type="synonym">Salmo kisutch</name>
    <dbReference type="NCBI Taxonomy" id="8019"/>
    <lineage>
        <taxon>Eukaryota</taxon>
        <taxon>Metazoa</taxon>
        <taxon>Chordata</taxon>
        <taxon>Craniata</taxon>
        <taxon>Vertebrata</taxon>
        <taxon>Euteleostomi</taxon>
        <taxon>Actinopterygii</taxon>
        <taxon>Neopterygii</taxon>
        <taxon>Teleostei</taxon>
        <taxon>Protacanthopterygii</taxon>
        <taxon>Salmoniformes</taxon>
        <taxon>Salmonidae</taxon>
        <taxon>Salmoninae</taxon>
        <taxon>Oncorhynchus</taxon>
    </lineage>
</organism>
<dbReference type="Ensembl" id="ENSOKIT00005114938.1">
    <property type="protein sequence ID" value="ENSOKIP00005107244.1"/>
    <property type="gene ID" value="ENSOKIG00005047063.1"/>
</dbReference>
<dbReference type="GO" id="GO:2000051">
    <property type="term" value="P:negative regulation of non-canonical Wnt signaling pathway"/>
    <property type="evidence" value="ECO:0007669"/>
    <property type="project" value="TreeGrafter"/>
</dbReference>
<dbReference type="PANTHER" id="PTHR22605:SF18">
    <property type="entry name" value="E3 UBIQUITIN-PROTEIN LIGASE RNF213-ALPHA"/>
    <property type="match status" value="1"/>
</dbReference>
<dbReference type="InterPro" id="IPR031248">
    <property type="entry name" value="RNF213"/>
</dbReference>
<name>A0A8C7KWI0_ONCKI</name>
<dbReference type="GO" id="GO:0004842">
    <property type="term" value="F:ubiquitin-protein transferase activity"/>
    <property type="evidence" value="ECO:0007669"/>
    <property type="project" value="InterPro"/>
</dbReference>
<dbReference type="AlphaFoldDB" id="A0A8C7KWI0"/>
<dbReference type="GO" id="GO:0016887">
    <property type="term" value="F:ATP hydrolysis activity"/>
    <property type="evidence" value="ECO:0007669"/>
    <property type="project" value="InterPro"/>
</dbReference>
<reference evidence="1" key="1">
    <citation type="submission" date="2025-08" db="UniProtKB">
        <authorList>
            <consortium name="Ensembl"/>
        </authorList>
    </citation>
    <scope>IDENTIFICATION</scope>
</reference>
<dbReference type="GO" id="GO:0005829">
    <property type="term" value="C:cytosol"/>
    <property type="evidence" value="ECO:0007669"/>
    <property type="project" value="TreeGrafter"/>
</dbReference>
<dbReference type="GeneTree" id="ENSGT00630000089884"/>
<protein>
    <submittedName>
        <fullName evidence="1">Uncharacterized protein</fullName>
    </submittedName>
</protein>
<proteinExistence type="predicted"/>
<sequence length="301" mass="34437">MSQSTFCSNSYKVSLSELTDLHVIRYEVEKDLLPLVLSNCQYSLERGKETLSEYDLPKIQQQVLTRFLQGKPLITLTGIPILVTRHERDYESILKTVKGKVSQERLPSLTLTALSRDLESHSEVCDALKAMELALGFLSMTGGDTHMPLVRYLGDTLRMSEQTEPHFLKSCCMIPLSVWITLRFLPLSSLLKDPFSGVSAEYQKHLEEEQKKLLQGFITVGNINTWLLEMHEFLLLNLGSPRASDTYGPHWSVKETLAAYMDRKEVQVPPDVEASFPDEILLSQIVETWKFTVTYKQEWMM</sequence>
<keyword evidence="2" id="KW-1185">Reference proteome</keyword>
<dbReference type="GO" id="GO:0016020">
    <property type="term" value="C:membrane"/>
    <property type="evidence" value="ECO:0007669"/>
    <property type="project" value="TreeGrafter"/>
</dbReference>
<dbReference type="Proteomes" id="UP000694557">
    <property type="component" value="Unassembled WGS sequence"/>
</dbReference>
<dbReference type="PANTHER" id="PTHR22605">
    <property type="entry name" value="RZ-TYPE DOMAIN-CONTAINING PROTEIN"/>
    <property type="match status" value="1"/>
</dbReference>